<dbReference type="GO" id="GO:0051301">
    <property type="term" value="P:cell division"/>
    <property type="evidence" value="ECO:0007669"/>
    <property type="project" value="UniProtKB-KW"/>
</dbReference>
<evidence type="ECO:0000313" key="10">
    <source>
        <dbReference type="Proteomes" id="UP000245021"/>
    </source>
</evidence>
<dbReference type="InterPro" id="IPR011229">
    <property type="entry name" value="Cell_cycle_GpsB"/>
</dbReference>
<proteinExistence type="predicted"/>
<gene>
    <name evidence="9" type="primary">gpsB</name>
    <name evidence="9" type="ORF">NtB2_01275</name>
</gene>
<evidence type="ECO:0000256" key="4">
    <source>
        <dbReference type="ARBA" id="ARBA00022960"/>
    </source>
</evidence>
<evidence type="ECO:0000256" key="2">
    <source>
        <dbReference type="ARBA" id="ARBA00022490"/>
    </source>
</evidence>
<dbReference type="RefSeq" id="WP_109246096.1">
    <property type="nucleotide sequence ID" value="NZ_BFFO01000007.1"/>
</dbReference>
<dbReference type="GO" id="GO:0005737">
    <property type="term" value="C:cytoplasm"/>
    <property type="evidence" value="ECO:0007669"/>
    <property type="project" value="UniProtKB-SubCell"/>
</dbReference>
<dbReference type="PANTHER" id="PTHR35794">
    <property type="entry name" value="CELL DIVISION PROTEIN DIVIVA"/>
    <property type="match status" value="1"/>
</dbReference>
<dbReference type="PIRSF" id="PIRSF029938">
    <property type="entry name" value="UCP029938"/>
    <property type="match status" value="1"/>
</dbReference>
<feature type="coiled-coil region" evidence="7">
    <location>
        <begin position="32"/>
        <end position="66"/>
    </location>
</feature>
<keyword evidence="6" id="KW-0131">Cell cycle</keyword>
<dbReference type="Proteomes" id="UP000245021">
    <property type="component" value="Unassembled WGS sequence"/>
</dbReference>
<feature type="compositionally biased region" description="Polar residues" evidence="8">
    <location>
        <begin position="66"/>
        <end position="92"/>
    </location>
</feature>
<feature type="region of interest" description="Disordered" evidence="8">
    <location>
        <begin position="66"/>
        <end position="116"/>
    </location>
</feature>
<dbReference type="AlphaFoldDB" id="A0A2R5HK61"/>
<evidence type="ECO:0000256" key="8">
    <source>
        <dbReference type="SAM" id="MobiDB-lite"/>
    </source>
</evidence>
<dbReference type="InterPro" id="IPR019933">
    <property type="entry name" value="DivIVA_domain"/>
</dbReference>
<dbReference type="Pfam" id="PF05103">
    <property type="entry name" value="DivIVA"/>
    <property type="match status" value="1"/>
</dbReference>
<organism evidence="9 10">
    <name type="scientific">Lactococcus termiticola</name>
    <dbReference type="NCBI Taxonomy" id="2169526"/>
    <lineage>
        <taxon>Bacteria</taxon>
        <taxon>Bacillati</taxon>
        <taxon>Bacillota</taxon>
        <taxon>Bacilli</taxon>
        <taxon>Lactobacillales</taxon>
        <taxon>Streptococcaceae</taxon>
        <taxon>Lactococcus</taxon>
    </lineage>
</organism>
<dbReference type="OrthoDB" id="389699at2"/>
<evidence type="ECO:0000256" key="6">
    <source>
        <dbReference type="ARBA" id="ARBA00023306"/>
    </source>
</evidence>
<dbReference type="InterPro" id="IPR007793">
    <property type="entry name" value="DivIVA_fam"/>
</dbReference>
<keyword evidence="10" id="KW-1185">Reference proteome</keyword>
<keyword evidence="2" id="KW-0963">Cytoplasm</keyword>
<comment type="caution">
    <text evidence="9">The sequence shown here is derived from an EMBL/GenBank/DDBJ whole genome shotgun (WGS) entry which is preliminary data.</text>
</comment>
<evidence type="ECO:0000256" key="5">
    <source>
        <dbReference type="ARBA" id="ARBA00023054"/>
    </source>
</evidence>
<dbReference type="GO" id="GO:0008360">
    <property type="term" value="P:regulation of cell shape"/>
    <property type="evidence" value="ECO:0007669"/>
    <property type="project" value="UniProtKB-KW"/>
</dbReference>
<evidence type="ECO:0000313" key="9">
    <source>
        <dbReference type="EMBL" id="GBG97138.1"/>
    </source>
</evidence>
<dbReference type="NCBIfam" id="TIGR03544">
    <property type="entry name" value="DivI1A_domain"/>
    <property type="match status" value="1"/>
</dbReference>
<keyword evidence="5 7" id="KW-0175">Coiled coil</keyword>
<dbReference type="EMBL" id="BFFO01000007">
    <property type="protein sequence ID" value="GBG97138.1"/>
    <property type="molecule type" value="Genomic_DNA"/>
</dbReference>
<evidence type="ECO:0000256" key="3">
    <source>
        <dbReference type="ARBA" id="ARBA00022618"/>
    </source>
</evidence>
<comment type="subcellular location">
    <subcellularLocation>
        <location evidence="1">Cytoplasm</location>
    </subcellularLocation>
</comment>
<name>A0A2R5HK61_9LACT</name>
<reference evidence="9 10" key="1">
    <citation type="journal article" date="2018" name="Genome Announc.">
        <title>Draft Genome Sequence of Lactococcus sp. Strain NtB2 (JCM 32569), Isolated from the Gut of the Higher Termite Nasutitermes takasagoensis.</title>
        <authorList>
            <person name="Noda S."/>
            <person name="Aihara C."/>
            <person name="Yuki M."/>
            <person name="Ohkuma M."/>
        </authorList>
    </citation>
    <scope>NUCLEOTIDE SEQUENCE [LARGE SCALE GENOMIC DNA]</scope>
    <source>
        <strain evidence="9 10">NtB2</strain>
    </source>
</reference>
<evidence type="ECO:0000256" key="1">
    <source>
        <dbReference type="ARBA" id="ARBA00004496"/>
    </source>
</evidence>
<keyword evidence="3 9" id="KW-0132">Cell division</keyword>
<protein>
    <submittedName>
        <fullName evidence="9">Cell division protein GpsB</fullName>
    </submittedName>
</protein>
<sequence length="145" mass="16132">MADFKYTPKDIYEADFDKKMRGYDPEQVDELLDDVIADYETFQAEMLRLEEENEFLKKKVIALESQASQASSTPNDANMGDTQRFNPSQLSQAAVTPVAPTPTPAPTAKPEITNPSNFELLKRINRLEQAVFGSKGREAAASAVE</sequence>
<keyword evidence="4" id="KW-0133">Cell shape</keyword>
<dbReference type="Gene3D" id="6.10.250.660">
    <property type="match status" value="1"/>
</dbReference>
<accession>A0A2R5HK61</accession>
<evidence type="ECO:0000256" key="7">
    <source>
        <dbReference type="SAM" id="Coils"/>
    </source>
</evidence>
<dbReference type="PANTHER" id="PTHR35794:SF1">
    <property type="entry name" value="CELL CYCLE PROTEIN GPSB"/>
    <property type="match status" value="1"/>
</dbReference>